<dbReference type="Gene3D" id="3.90.1570.10">
    <property type="entry name" value="tt1808, chain A"/>
    <property type="match status" value="1"/>
</dbReference>
<dbReference type="Pfam" id="PF05685">
    <property type="entry name" value="Uma2"/>
    <property type="match status" value="1"/>
</dbReference>
<dbReference type="AlphaFoldDB" id="W0DDI5"/>
<keyword evidence="2" id="KW-0378">Hydrolase</keyword>
<dbReference type="InterPro" id="IPR012296">
    <property type="entry name" value="Nuclease_put_TT1808"/>
</dbReference>
<evidence type="ECO:0000313" key="3">
    <source>
        <dbReference type="Proteomes" id="UP000018914"/>
    </source>
</evidence>
<dbReference type="RefSeq" id="WP_025306464.1">
    <property type="nucleotide sequence ID" value="NZ_CP007028.1"/>
</dbReference>
<dbReference type="SUPFAM" id="SSF52980">
    <property type="entry name" value="Restriction endonuclease-like"/>
    <property type="match status" value="1"/>
</dbReference>
<dbReference type="InterPro" id="IPR011335">
    <property type="entry name" value="Restrct_endonuc-II-like"/>
</dbReference>
<dbReference type="eggNOG" id="COG4636">
    <property type="taxonomic scope" value="Bacteria"/>
</dbReference>
<accession>W0DDI5</accession>
<proteinExistence type="predicted"/>
<dbReference type="InterPro" id="IPR008538">
    <property type="entry name" value="Uma2"/>
</dbReference>
<dbReference type="PANTHER" id="PTHR34107:SF4">
    <property type="entry name" value="SLL1222 PROTEIN"/>
    <property type="match status" value="1"/>
</dbReference>
<dbReference type="STRING" id="75906.THERU_06655"/>
<dbReference type="EMBL" id="CP007028">
    <property type="protein sequence ID" value="AHE96396.1"/>
    <property type="molecule type" value="Genomic_DNA"/>
</dbReference>
<gene>
    <name evidence="2" type="ORF">THERU_06655</name>
</gene>
<organism evidence="3">
    <name type="scientific">Thermocrinis ruber</name>
    <dbReference type="NCBI Taxonomy" id="75906"/>
    <lineage>
        <taxon>Bacteria</taxon>
        <taxon>Pseudomonadati</taxon>
        <taxon>Aquificota</taxon>
        <taxon>Aquificia</taxon>
        <taxon>Aquificales</taxon>
        <taxon>Aquificaceae</taxon>
        <taxon>Thermocrinis</taxon>
    </lineage>
</organism>
<dbReference type="HOGENOM" id="CLU_076312_0_2_0"/>
<feature type="domain" description="Putative restriction endonuclease" evidence="1">
    <location>
        <begin position="12"/>
        <end position="167"/>
    </location>
</feature>
<keyword evidence="2" id="KW-0255">Endonuclease</keyword>
<keyword evidence="2" id="KW-0540">Nuclease</keyword>
<dbReference type="Proteomes" id="UP000018914">
    <property type="component" value="Chromosome"/>
</dbReference>
<evidence type="ECO:0000313" key="2">
    <source>
        <dbReference type="EMBL" id="AHE96396.1"/>
    </source>
</evidence>
<dbReference type="OrthoDB" id="9798254at2"/>
<protein>
    <submittedName>
        <fullName evidence="2">Restriction endonuclease</fullName>
    </submittedName>
</protein>
<sequence length="185" mass="21303">MKVLSEERKYTVQDFERLPEGPPYYQLINGELIKTPTPEVIHQKVAGRLLYLLHKLEKETKMGTVIHLIDLYLDEKNVFQPDIAVLLKEGKAKVEEKGIFGPPDVVVEILSPSTAYYDLIVKKEVYERVGVKEYWLLDPNRKTFEIYKNTEDGFKLSSQAREKGKVFSEILGIEIDLKEVFEGGV</sequence>
<reference evidence="2 3" key="1">
    <citation type="submission" date="2013-12" db="EMBL/GenBank/DDBJ databases">
        <authorList>
            <consortium name="DOE Joint Genome Institute"/>
            <person name="Eisen J."/>
            <person name="Huntemann M."/>
            <person name="Han J."/>
            <person name="Chen A."/>
            <person name="Kyrpides N."/>
            <person name="Mavromatis K."/>
            <person name="Markowitz V."/>
            <person name="Palaniappan K."/>
            <person name="Ivanova N."/>
            <person name="Schaumberg A."/>
            <person name="Pati A."/>
            <person name="Liolios K."/>
            <person name="Nordberg H.P."/>
            <person name="Cantor M.N."/>
            <person name="Hua S.X."/>
            <person name="Woyke T."/>
        </authorList>
    </citation>
    <scope>NUCLEOTIDE SEQUENCE [LARGE SCALE GENOMIC DNA]</scope>
    <source>
        <strain evidence="2 3">DSM 23557</strain>
    </source>
</reference>
<dbReference type="CDD" id="cd06260">
    <property type="entry name" value="DUF820-like"/>
    <property type="match status" value="1"/>
</dbReference>
<keyword evidence="3" id="KW-1185">Reference proteome</keyword>
<dbReference type="PATRIC" id="fig|75906.3.peg.1291"/>
<dbReference type="PANTHER" id="PTHR34107">
    <property type="entry name" value="SLL0198 PROTEIN-RELATED"/>
    <property type="match status" value="1"/>
</dbReference>
<dbReference type="GO" id="GO:0004519">
    <property type="term" value="F:endonuclease activity"/>
    <property type="evidence" value="ECO:0007669"/>
    <property type="project" value="UniProtKB-KW"/>
</dbReference>
<evidence type="ECO:0000259" key="1">
    <source>
        <dbReference type="Pfam" id="PF05685"/>
    </source>
</evidence>
<dbReference type="KEGG" id="trd:THERU_06655"/>
<name>W0DDI5_9AQUI</name>